<dbReference type="PROSITE" id="PS50191">
    <property type="entry name" value="CRAL_TRIO"/>
    <property type="match status" value="1"/>
</dbReference>
<dbReference type="Pfam" id="PF03765">
    <property type="entry name" value="CRAL_TRIO_N"/>
    <property type="match status" value="1"/>
</dbReference>
<comment type="caution">
    <text evidence="13">The sequence shown here is derived from an EMBL/GenBank/DDBJ whole genome shotgun (WGS) entry which is preliminary data.</text>
</comment>
<reference evidence="13" key="2">
    <citation type="submission" date="2020-08" db="EMBL/GenBank/DDBJ databases">
        <title>Plant Genome Project.</title>
        <authorList>
            <person name="Zhang R.-G."/>
        </authorList>
    </citation>
    <scope>NUCLEOTIDE SEQUENCE</scope>
    <source>
        <strain evidence="13">Huo1</strain>
        <tissue evidence="13">Leaf</tissue>
    </source>
</reference>
<dbReference type="GO" id="GO:1901703">
    <property type="term" value="P:protein localization involved in auxin polar transport"/>
    <property type="evidence" value="ECO:0007669"/>
    <property type="project" value="UniProtKB-ARBA"/>
</dbReference>
<dbReference type="FunFam" id="1.10.8.20:FF:000008">
    <property type="entry name" value="SEC14 cytosolic factor family protein"/>
    <property type="match status" value="1"/>
</dbReference>
<evidence type="ECO:0000256" key="4">
    <source>
        <dbReference type="ARBA" id="ARBA00022448"/>
    </source>
</evidence>
<name>A0A8X8YRH9_SALSN</name>
<keyword evidence="7" id="KW-0446">Lipid-binding</keyword>
<dbReference type="InterPro" id="IPR044834">
    <property type="entry name" value="PATL"/>
</dbReference>
<dbReference type="InterPro" id="IPR009038">
    <property type="entry name" value="GOLD_dom"/>
</dbReference>
<feature type="domain" description="GOLD" evidence="12">
    <location>
        <begin position="396"/>
        <end position="506"/>
    </location>
</feature>
<dbReference type="PROSITE" id="PS50866">
    <property type="entry name" value="GOLD"/>
    <property type="match status" value="1"/>
</dbReference>
<accession>A0A8X8YRH9</accession>
<evidence type="ECO:0000256" key="6">
    <source>
        <dbReference type="ARBA" id="ARBA00022618"/>
    </source>
</evidence>
<dbReference type="SMART" id="SM01100">
    <property type="entry name" value="CRAL_TRIO_N"/>
    <property type="match status" value="1"/>
</dbReference>
<feature type="domain" description="CRAL-TRIO" evidence="11">
    <location>
        <begin position="221"/>
        <end position="390"/>
    </location>
</feature>
<dbReference type="AlphaFoldDB" id="A0A8X8YRH9"/>
<comment type="similarity">
    <text evidence="3">Belongs to the patellin family.</text>
</comment>
<dbReference type="GO" id="GO:0051301">
    <property type="term" value="P:cell division"/>
    <property type="evidence" value="ECO:0007669"/>
    <property type="project" value="UniProtKB-KW"/>
</dbReference>
<dbReference type="FunFam" id="3.40.525.10:FF:000022">
    <property type="entry name" value="SEC14 cytosolic factor family protein"/>
    <property type="match status" value="1"/>
</dbReference>
<keyword evidence="14" id="KW-1185">Reference proteome</keyword>
<dbReference type="GO" id="GO:0016020">
    <property type="term" value="C:membrane"/>
    <property type="evidence" value="ECO:0007669"/>
    <property type="project" value="UniProtKB-SubCell"/>
</dbReference>
<dbReference type="GO" id="GO:0071365">
    <property type="term" value="P:cellular response to auxin stimulus"/>
    <property type="evidence" value="ECO:0007669"/>
    <property type="project" value="UniProtKB-ARBA"/>
</dbReference>
<dbReference type="GO" id="GO:0008289">
    <property type="term" value="F:lipid binding"/>
    <property type="evidence" value="ECO:0007669"/>
    <property type="project" value="UniProtKB-KW"/>
</dbReference>
<evidence type="ECO:0000256" key="5">
    <source>
        <dbReference type="ARBA" id="ARBA00022490"/>
    </source>
</evidence>
<evidence type="ECO:0000256" key="10">
    <source>
        <dbReference type="SAM" id="MobiDB-lite"/>
    </source>
</evidence>
<reference evidence="13" key="1">
    <citation type="submission" date="2018-01" db="EMBL/GenBank/DDBJ databases">
        <authorList>
            <person name="Mao J.F."/>
        </authorList>
    </citation>
    <scope>NUCLEOTIDE SEQUENCE</scope>
    <source>
        <strain evidence="13">Huo1</strain>
        <tissue evidence="13">Leaf</tissue>
    </source>
</reference>
<dbReference type="InterPro" id="IPR011074">
    <property type="entry name" value="CRAL/TRIO_N_dom"/>
</dbReference>
<gene>
    <name evidence="13" type="ORF">SASPL_100132</name>
</gene>
<evidence type="ECO:0000313" key="13">
    <source>
        <dbReference type="EMBL" id="KAG6435262.1"/>
    </source>
</evidence>
<dbReference type="SMART" id="SM00516">
    <property type="entry name" value="SEC14"/>
    <property type="match status" value="1"/>
</dbReference>
<comment type="subcellular location">
    <subcellularLocation>
        <location evidence="2">Cytoplasm</location>
    </subcellularLocation>
    <subcellularLocation>
        <location evidence="1">Membrane</location>
        <topology evidence="1">Peripheral membrane protein</topology>
    </subcellularLocation>
</comment>
<feature type="region of interest" description="Disordered" evidence="10">
    <location>
        <begin position="1"/>
        <end position="142"/>
    </location>
</feature>
<dbReference type="Proteomes" id="UP000298416">
    <property type="component" value="Unassembled WGS sequence"/>
</dbReference>
<dbReference type="InterPro" id="IPR001251">
    <property type="entry name" value="CRAL-TRIO_dom"/>
</dbReference>
<dbReference type="CDD" id="cd00170">
    <property type="entry name" value="SEC14"/>
    <property type="match status" value="1"/>
</dbReference>
<evidence type="ECO:0000256" key="2">
    <source>
        <dbReference type="ARBA" id="ARBA00004496"/>
    </source>
</evidence>
<protein>
    <recommendedName>
        <fullName evidence="15">4-nitrophenyl phosphatase</fullName>
    </recommendedName>
</protein>
<proteinExistence type="inferred from homology"/>
<dbReference type="PANTHER" id="PTHR45932">
    <property type="entry name" value="PATELLIN-1"/>
    <property type="match status" value="1"/>
</dbReference>
<keyword evidence="4" id="KW-0813">Transport</keyword>
<keyword evidence="8" id="KW-0472">Membrane</keyword>
<dbReference type="GO" id="GO:0005737">
    <property type="term" value="C:cytoplasm"/>
    <property type="evidence" value="ECO:0007669"/>
    <property type="project" value="UniProtKB-SubCell"/>
</dbReference>
<feature type="compositionally biased region" description="Low complexity" evidence="10">
    <location>
        <begin position="86"/>
        <end position="105"/>
    </location>
</feature>
<keyword evidence="5" id="KW-0963">Cytoplasm</keyword>
<sequence>MAEEPQTHPIHPPEEATPPLPPPTAEEIIPPPPQLPESISEPPLASLSLDLHQEPLPPPPTAAEESPLTIAEKDSPLPPPPPESPPSTTATATATASQPLAAALSVSQETEESTETEMKSKPPPQSLGSFKEESNRASDLSPSELKSLHEFKALVQESLSAAQFGSEEVSIWGIPLLKDDRSDVVLLKFLRARDFKVKESLSMLKSTLKWRKDFGVDELLKEDLGDDLEKVVFMHGFDKEGHPVCYNVYGEFQNKELYAKTFGDEEKRQRFLRWRIQFLERSIRKLDFNPGGINTIFQVSDLRNSPGPGKRELRIATKQALVILQDNYPEFVTKQVFINVPWWYLAFYTMMGPFLTQRTKSKFVFTGPSKTPETLFKYITPEQVPTQYGGLSVDFCECNPEFTVEDPATEITIKPATKQIVEILVNEKCTLCWELRVVGWEVSYSAEYVPNDERGYTVIVHKTRKMLPTDEPVVLGSFNVTELGKILLTVDNPTTKKKRLVYRFKVL</sequence>
<evidence type="ECO:0000256" key="3">
    <source>
        <dbReference type="ARBA" id="ARBA00007155"/>
    </source>
</evidence>
<evidence type="ECO:0000256" key="7">
    <source>
        <dbReference type="ARBA" id="ARBA00023121"/>
    </source>
</evidence>
<evidence type="ECO:0000256" key="1">
    <source>
        <dbReference type="ARBA" id="ARBA00004170"/>
    </source>
</evidence>
<dbReference type="PANTHER" id="PTHR45932:SF6">
    <property type="entry name" value="PATELLIN-3"/>
    <property type="match status" value="1"/>
</dbReference>
<evidence type="ECO:0000259" key="11">
    <source>
        <dbReference type="PROSITE" id="PS50191"/>
    </source>
</evidence>
<evidence type="ECO:0000259" key="12">
    <source>
        <dbReference type="PROSITE" id="PS50866"/>
    </source>
</evidence>
<evidence type="ECO:0000313" key="14">
    <source>
        <dbReference type="Proteomes" id="UP000298416"/>
    </source>
</evidence>
<evidence type="ECO:0008006" key="15">
    <source>
        <dbReference type="Google" id="ProtNLM"/>
    </source>
</evidence>
<dbReference type="OrthoDB" id="75724at2759"/>
<dbReference type="Pfam" id="PF25099">
    <property type="entry name" value="GOLD_PATL1_C"/>
    <property type="match status" value="1"/>
</dbReference>
<dbReference type="Pfam" id="PF00650">
    <property type="entry name" value="CRAL_TRIO"/>
    <property type="match status" value="1"/>
</dbReference>
<dbReference type="EMBL" id="PNBA02000001">
    <property type="protein sequence ID" value="KAG6435262.1"/>
    <property type="molecule type" value="Genomic_DNA"/>
</dbReference>
<feature type="compositionally biased region" description="Pro residues" evidence="10">
    <location>
        <begin position="76"/>
        <end position="85"/>
    </location>
</feature>
<keyword evidence="6" id="KW-0132">Cell division</keyword>
<keyword evidence="9" id="KW-0131">Cell cycle</keyword>
<feature type="compositionally biased region" description="Pro residues" evidence="10">
    <location>
        <begin position="15"/>
        <end position="35"/>
    </location>
</feature>
<evidence type="ECO:0000256" key="9">
    <source>
        <dbReference type="ARBA" id="ARBA00023306"/>
    </source>
</evidence>
<evidence type="ECO:0000256" key="8">
    <source>
        <dbReference type="ARBA" id="ARBA00023136"/>
    </source>
</evidence>
<organism evidence="13">
    <name type="scientific">Salvia splendens</name>
    <name type="common">Scarlet sage</name>
    <dbReference type="NCBI Taxonomy" id="180675"/>
    <lineage>
        <taxon>Eukaryota</taxon>
        <taxon>Viridiplantae</taxon>
        <taxon>Streptophyta</taxon>
        <taxon>Embryophyta</taxon>
        <taxon>Tracheophyta</taxon>
        <taxon>Spermatophyta</taxon>
        <taxon>Magnoliopsida</taxon>
        <taxon>eudicotyledons</taxon>
        <taxon>Gunneridae</taxon>
        <taxon>Pentapetalae</taxon>
        <taxon>asterids</taxon>
        <taxon>lamiids</taxon>
        <taxon>Lamiales</taxon>
        <taxon>Lamiaceae</taxon>
        <taxon>Nepetoideae</taxon>
        <taxon>Mentheae</taxon>
        <taxon>Salviinae</taxon>
        <taxon>Salvia</taxon>
        <taxon>Salvia subgen. Calosphace</taxon>
        <taxon>core Calosphace</taxon>
    </lineage>
</organism>
<dbReference type="InterPro" id="IPR056794">
    <property type="entry name" value="PATL1-6_C_GOLD"/>
</dbReference>